<evidence type="ECO:0000256" key="2">
    <source>
        <dbReference type="SAM" id="Phobius"/>
    </source>
</evidence>
<dbReference type="Gene3D" id="2.60.40.2440">
    <property type="entry name" value="Carbohydrate binding type-21 domain"/>
    <property type="match status" value="1"/>
</dbReference>
<dbReference type="InParanoid" id="A0A6P8S693"/>
<dbReference type="InterPro" id="IPR038175">
    <property type="entry name" value="CBM21_dom_sf"/>
</dbReference>
<feature type="region of interest" description="Disordered" evidence="1">
    <location>
        <begin position="784"/>
        <end position="823"/>
    </location>
</feature>
<dbReference type="GO" id="GO:0005979">
    <property type="term" value="P:regulation of glycogen biosynthetic process"/>
    <property type="evidence" value="ECO:0007669"/>
    <property type="project" value="TreeGrafter"/>
</dbReference>
<keyword evidence="4" id="KW-1185">Reference proteome</keyword>
<feature type="domain" description="CBM21" evidence="3">
    <location>
        <begin position="121"/>
        <end position="231"/>
    </location>
</feature>
<dbReference type="Proteomes" id="UP000515159">
    <property type="component" value="Chromosome 9"/>
</dbReference>
<keyword evidence="2" id="KW-0812">Transmembrane</keyword>
<feature type="compositionally biased region" description="Basic and acidic residues" evidence="1">
    <location>
        <begin position="273"/>
        <end position="282"/>
    </location>
</feature>
<dbReference type="Pfam" id="PF03370">
    <property type="entry name" value="CBM_21"/>
    <property type="match status" value="1"/>
</dbReference>
<dbReference type="InterPro" id="IPR050782">
    <property type="entry name" value="PP1_regulatory_subunit_3"/>
</dbReference>
<dbReference type="CDD" id="cd22255">
    <property type="entry name" value="PBD_PPP1R3A"/>
    <property type="match status" value="1"/>
</dbReference>
<keyword evidence="2" id="KW-1133">Transmembrane helix</keyword>
<feature type="region of interest" description="Disordered" evidence="1">
    <location>
        <begin position="267"/>
        <end position="303"/>
    </location>
</feature>
<dbReference type="GeneID" id="117366397"/>
<dbReference type="GO" id="GO:0008157">
    <property type="term" value="F:protein phosphatase 1 binding"/>
    <property type="evidence" value="ECO:0007669"/>
    <property type="project" value="TreeGrafter"/>
</dbReference>
<evidence type="ECO:0000313" key="5">
    <source>
        <dbReference type="RefSeq" id="XP_033813599.1"/>
    </source>
</evidence>
<protein>
    <submittedName>
        <fullName evidence="5">Protein phosphatase 1 regulatory subunit 3A isoform X1</fullName>
    </submittedName>
</protein>
<dbReference type="PANTHER" id="PTHR12307">
    <property type="entry name" value="PROTEIN PHOSPHATASE 1 REGULATORY SUBUNIT"/>
    <property type="match status" value="1"/>
</dbReference>
<evidence type="ECO:0000256" key="1">
    <source>
        <dbReference type="SAM" id="MobiDB-lite"/>
    </source>
</evidence>
<dbReference type="InterPro" id="IPR005036">
    <property type="entry name" value="CBM21_dom"/>
</dbReference>
<reference evidence="5" key="1">
    <citation type="submission" date="2025-08" db="UniProtKB">
        <authorList>
            <consortium name="RefSeq"/>
        </authorList>
    </citation>
    <scope>IDENTIFICATION</scope>
</reference>
<dbReference type="PROSITE" id="PS51159">
    <property type="entry name" value="CBM21"/>
    <property type="match status" value="1"/>
</dbReference>
<evidence type="ECO:0000259" key="3">
    <source>
        <dbReference type="PROSITE" id="PS51159"/>
    </source>
</evidence>
<feature type="transmembrane region" description="Helical" evidence="2">
    <location>
        <begin position="1206"/>
        <end position="1239"/>
    </location>
</feature>
<sequence>MESFEEPNCVSRDNLLEVPTLNDSGGEEEDVKVTIKPCFSPLPRRRSSASSDDAELEVPSTIARKVSFADAFGFNLVSVKEFDSWEVPTTSQSDIMEDENISTDEFFLAPLFVLPTENDIMQKLYKQKVLLESVHFLPGLTTMKGIIRVLNVAFEKSVYVRMSQDAWQTYYDIMAEYMPECYDGETDQFFFKVSLVPPYQKEGTKIEFCIRYETPVGIFWANNNDENYVLVCQRENWLETDKPIEDWTDRLKKSCLKTSQSNEDLTRFGLLDSSKDEEEKTASSEAEVQNNAQTSTQTSVPSIPEIVYHHDADLEESNDNSEDMNIEFSEENEKDIKLLLSQHLVGTSSASSEDENNLYASGQVNFPNEAQRRETELALEGTSVDLQMQPLPFTSASDNNLPEPGLQDAGLYFTESYTSQPLAKEYTEVAANNGEPSMECADAFSKEDLSETEKNDMVHLTDAIASRQGIRFVDISIGKTDSAAGSQIIEPLIISEESTDICKETCEITPGAISSAPEDESVCLVEVLDDNANPAPEVYALQDSSVSLDSLLIDNTDNEKITEATVKNNEVQLKGTCVADLKNYSALNNFTKKLEFDEVRVQEASSDAYDSENVMEKDNVLDVPLVIDEEAITCPFSLNDYYLPTGQDTSVLPKSDSNQEITTISGPFHVEVSVNLSETEPKSSAGSGTSDTMTNEGPETTHYVQGNETYDELSVTSRRTDNKRQGVFQSFDPVIVANKESSTFTSLLTDNKKVDQKALESMGREDQAPQAPRNRLDRDFYQPEVESWKSVSPIQDDQSRTTSENEGLCAPESQLLKGEHSREEVDNEDIWVMSDYTSYFHSVPTPLLTSQEMLKHEVPSIDDDIVPEEKPASNPCIIKTSEDSMKGILADKRKATDYAPQEVIETGRFIKEQEIAFQKYEGKTESSQHALCKSSIVGATDSRFGLLNMDVDEKLQHENISEEEFHVDTKDDVKISLPIIETVSSTCAEGKVFYGQDFEAPEVLKHFEQRPITEALSDSSFIDKTSTDLVSDYNYGSSSVTSPRVSTVTVVTKEDDIPHQITTSSFQYQPNVSTDSGYNLDATSETPFILKNLYAHGEPREAETNSLLLAEQESEKDTSSFFYEREGRHEESLGPVILISEPNEEKEDVNAAAQELLTQENIMETSDRMQQESHQVSDYVEASNQTCDMSNLSREFLVLKRISYEIFYFLIFIILAVITYHCDLIVCFAVYFLSLYWLYWEGGKRKEPVKKK</sequence>
<gene>
    <name evidence="5" type="primary">PPP1R3A</name>
</gene>
<feature type="compositionally biased region" description="Polar residues" evidence="1">
    <location>
        <begin position="677"/>
        <end position="708"/>
    </location>
</feature>
<evidence type="ECO:0000313" key="4">
    <source>
        <dbReference type="Proteomes" id="UP000515159"/>
    </source>
</evidence>
<feature type="compositionally biased region" description="Polar residues" evidence="1">
    <location>
        <begin position="789"/>
        <end position="805"/>
    </location>
</feature>
<dbReference type="OrthoDB" id="1881at2759"/>
<dbReference type="GO" id="GO:0000164">
    <property type="term" value="C:protein phosphatase type 1 complex"/>
    <property type="evidence" value="ECO:0007669"/>
    <property type="project" value="TreeGrafter"/>
</dbReference>
<dbReference type="RefSeq" id="XP_033813599.1">
    <property type="nucleotide sequence ID" value="XM_033957708.1"/>
</dbReference>
<accession>A0A6P8S693</accession>
<feature type="region of interest" description="Disordered" evidence="1">
    <location>
        <begin position="758"/>
        <end position="777"/>
    </location>
</feature>
<proteinExistence type="predicted"/>
<keyword evidence="2" id="KW-0472">Membrane</keyword>
<name>A0A6P8S693_GEOSA</name>
<feature type="region of interest" description="Disordered" evidence="1">
    <location>
        <begin position="1"/>
        <end position="29"/>
    </location>
</feature>
<dbReference type="PANTHER" id="PTHR12307:SF2">
    <property type="entry name" value="PROTEIN PHOSPHATASE 1 REGULATORY SUBUNIT 3A"/>
    <property type="match status" value="1"/>
</dbReference>
<organism evidence="4 5">
    <name type="scientific">Geotrypetes seraphini</name>
    <name type="common">Gaboon caecilian</name>
    <name type="synonym">Caecilia seraphini</name>
    <dbReference type="NCBI Taxonomy" id="260995"/>
    <lineage>
        <taxon>Eukaryota</taxon>
        <taxon>Metazoa</taxon>
        <taxon>Chordata</taxon>
        <taxon>Craniata</taxon>
        <taxon>Vertebrata</taxon>
        <taxon>Euteleostomi</taxon>
        <taxon>Amphibia</taxon>
        <taxon>Gymnophiona</taxon>
        <taxon>Geotrypetes</taxon>
    </lineage>
</organism>
<dbReference type="GO" id="GO:2001069">
    <property type="term" value="F:glycogen binding"/>
    <property type="evidence" value="ECO:0007669"/>
    <property type="project" value="TreeGrafter"/>
</dbReference>
<feature type="region of interest" description="Disordered" evidence="1">
    <location>
        <begin position="677"/>
        <end position="721"/>
    </location>
</feature>
<feature type="compositionally biased region" description="Polar residues" evidence="1">
    <location>
        <begin position="283"/>
        <end position="301"/>
    </location>
</feature>
<dbReference type="FunCoup" id="A0A6P8S693">
    <property type="interactions" value="183"/>
</dbReference>
<dbReference type="AlphaFoldDB" id="A0A6P8S693"/>
<feature type="compositionally biased region" description="Basic and acidic residues" evidence="1">
    <location>
        <begin position="758"/>
        <end position="767"/>
    </location>
</feature>
<dbReference type="KEGG" id="gsh:117366397"/>
<dbReference type="CTD" id="5506"/>